<reference evidence="2" key="1">
    <citation type="journal article" date="2020" name="Cell">
        <title>Large-Scale Comparative Analyses of Tick Genomes Elucidate Their Genetic Diversity and Vector Capacities.</title>
        <authorList>
            <consortium name="Tick Genome and Microbiome Consortium (TIGMIC)"/>
            <person name="Jia N."/>
            <person name="Wang J."/>
            <person name="Shi W."/>
            <person name="Du L."/>
            <person name="Sun Y."/>
            <person name="Zhan W."/>
            <person name="Jiang J.F."/>
            <person name="Wang Q."/>
            <person name="Zhang B."/>
            <person name="Ji P."/>
            <person name="Bell-Sakyi L."/>
            <person name="Cui X.M."/>
            <person name="Yuan T.T."/>
            <person name="Jiang B.G."/>
            <person name="Yang W.F."/>
            <person name="Lam T.T."/>
            <person name="Chang Q.C."/>
            <person name="Ding S.J."/>
            <person name="Wang X.J."/>
            <person name="Zhu J.G."/>
            <person name="Ruan X.D."/>
            <person name="Zhao L."/>
            <person name="Wei J.T."/>
            <person name="Ye R.Z."/>
            <person name="Que T.C."/>
            <person name="Du C.H."/>
            <person name="Zhou Y.H."/>
            <person name="Cheng J.X."/>
            <person name="Dai P.F."/>
            <person name="Guo W.B."/>
            <person name="Han X.H."/>
            <person name="Huang E.J."/>
            <person name="Li L.F."/>
            <person name="Wei W."/>
            <person name="Gao Y.C."/>
            <person name="Liu J.Z."/>
            <person name="Shao H.Z."/>
            <person name="Wang X."/>
            <person name="Wang C.C."/>
            <person name="Yang T.C."/>
            <person name="Huo Q.B."/>
            <person name="Li W."/>
            <person name="Chen H.Y."/>
            <person name="Chen S.E."/>
            <person name="Zhou L.G."/>
            <person name="Ni X.B."/>
            <person name="Tian J.H."/>
            <person name="Sheng Y."/>
            <person name="Liu T."/>
            <person name="Pan Y.S."/>
            <person name="Xia L.Y."/>
            <person name="Li J."/>
            <person name="Zhao F."/>
            <person name="Cao W.C."/>
        </authorList>
    </citation>
    <scope>NUCLEOTIDE SEQUENCE</scope>
    <source>
        <strain evidence="2">Rmic-2018</strain>
    </source>
</reference>
<organism evidence="2 3">
    <name type="scientific">Rhipicephalus microplus</name>
    <name type="common">Cattle tick</name>
    <name type="synonym">Boophilus microplus</name>
    <dbReference type="NCBI Taxonomy" id="6941"/>
    <lineage>
        <taxon>Eukaryota</taxon>
        <taxon>Metazoa</taxon>
        <taxon>Ecdysozoa</taxon>
        <taxon>Arthropoda</taxon>
        <taxon>Chelicerata</taxon>
        <taxon>Arachnida</taxon>
        <taxon>Acari</taxon>
        <taxon>Parasitiformes</taxon>
        <taxon>Ixodida</taxon>
        <taxon>Ixodoidea</taxon>
        <taxon>Ixodidae</taxon>
        <taxon>Rhipicephalinae</taxon>
        <taxon>Rhipicephalus</taxon>
        <taxon>Boophilus</taxon>
    </lineage>
</organism>
<comment type="caution">
    <text evidence="2">The sequence shown here is derived from an EMBL/GenBank/DDBJ whole genome shotgun (WGS) entry which is preliminary data.</text>
</comment>
<evidence type="ECO:0000313" key="1">
    <source>
        <dbReference type="EMBL" id="KAH8038076.1"/>
    </source>
</evidence>
<gene>
    <name evidence="1" type="ORF">HPB51_021633</name>
    <name evidence="2" type="ORF">HPB51_021638</name>
</gene>
<evidence type="ECO:0000313" key="2">
    <source>
        <dbReference type="EMBL" id="KAH8038081.1"/>
    </source>
</evidence>
<proteinExistence type="predicted"/>
<reference evidence="2" key="2">
    <citation type="submission" date="2021-09" db="EMBL/GenBank/DDBJ databases">
        <authorList>
            <person name="Jia N."/>
            <person name="Wang J."/>
            <person name="Shi W."/>
            <person name="Du L."/>
            <person name="Sun Y."/>
            <person name="Zhan W."/>
            <person name="Jiang J."/>
            <person name="Wang Q."/>
            <person name="Zhang B."/>
            <person name="Ji P."/>
            <person name="Sakyi L.B."/>
            <person name="Cui X."/>
            <person name="Yuan T."/>
            <person name="Jiang B."/>
            <person name="Yang W."/>
            <person name="Lam T.T.-Y."/>
            <person name="Chang Q."/>
            <person name="Ding S."/>
            <person name="Wang X."/>
            <person name="Zhu J."/>
            <person name="Ruan X."/>
            <person name="Zhao L."/>
            <person name="Wei J."/>
            <person name="Que T."/>
            <person name="Du C."/>
            <person name="Cheng J."/>
            <person name="Dai P."/>
            <person name="Han X."/>
            <person name="Huang E."/>
            <person name="Gao Y."/>
            <person name="Liu J."/>
            <person name="Shao H."/>
            <person name="Ye R."/>
            <person name="Li L."/>
            <person name="Wei W."/>
            <person name="Wang X."/>
            <person name="Wang C."/>
            <person name="Huo Q."/>
            <person name="Li W."/>
            <person name="Guo W."/>
            <person name="Chen H."/>
            <person name="Chen S."/>
            <person name="Zhou L."/>
            <person name="Zhou L."/>
            <person name="Ni X."/>
            <person name="Tian J."/>
            <person name="Zhou Y."/>
            <person name="Sheng Y."/>
            <person name="Liu T."/>
            <person name="Pan Y."/>
            <person name="Xia L."/>
            <person name="Li J."/>
            <person name="Zhao F."/>
            <person name="Cao W."/>
        </authorList>
    </citation>
    <scope>NUCLEOTIDE SEQUENCE</scope>
    <source>
        <strain evidence="2">Rmic-2018</strain>
        <tissue evidence="2">Larvae</tissue>
    </source>
</reference>
<evidence type="ECO:0000313" key="3">
    <source>
        <dbReference type="Proteomes" id="UP000821866"/>
    </source>
</evidence>
<dbReference type="AlphaFoldDB" id="A0A9J6EUV0"/>
<dbReference type="EMBL" id="JABSTU010000002">
    <property type="protein sequence ID" value="KAH8038076.1"/>
    <property type="molecule type" value="Genomic_DNA"/>
</dbReference>
<sequence length="142" mass="16007">MLCQIYPFKTRFLCNREQEVLDLIGRESGFSLFSRPTEVCSLSFPDRLCASALERVSAHPALVAALAEVLRIREAEAENAVRQQLEGIGGLHDFMRLAGVVRDRVRCEQDGGTQLDALDGRCWLHVRRYLRLDDVTFAPSCP</sequence>
<dbReference type="EMBL" id="JABSTU010000002">
    <property type="protein sequence ID" value="KAH8038081.1"/>
    <property type="molecule type" value="Genomic_DNA"/>
</dbReference>
<dbReference type="Proteomes" id="UP000821866">
    <property type="component" value="Chromosome 10"/>
</dbReference>
<protein>
    <submittedName>
        <fullName evidence="2">Uncharacterized protein</fullName>
    </submittedName>
</protein>
<accession>A0A9J6EUV0</accession>
<keyword evidence="3" id="KW-1185">Reference proteome</keyword>
<name>A0A9J6EUV0_RHIMP</name>